<evidence type="ECO:0000313" key="1">
    <source>
        <dbReference type="EMBL" id="GME48915.1"/>
    </source>
</evidence>
<keyword evidence="2" id="KW-1185">Reference proteome</keyword>
<sequence>MSNYTISPGMAGGYGPGLPAYDDNSSSSSSDGSASAFEPEEAALEAAKEEEEAGAQMPLPPMTLLHSNPEQFVMEFMFLPRPVRMREADLEFYALSWEPITKRQLMRCCEYLSRRLSELMNENVELERRVKNLGPRKTTVLTEDPYEVVTVEIMRNEGWNRDDVVWCICEGMKKYPKELTRNQRFKTRLGLPVPGEDYEIVGGKVTTHAIPQPAEDNEDDPVEANTPKAPTKPSRPAPATKVGGVRRKTNKKRNTASSSTAPKKASAAAPKRTAKRAPNEDGDESEFNVADASPSKKRRSPMNRKPAGAAPIPSKPLPVTPPSKTSSARKNAAAGSSKQGAKPKKAKSGGSSKKSRVKKEGNDDVFVDGSDDTGALLANARGSYGTFGSPDDADTSDNSGGSDDPADSDDSDKTITQDTYSDGLSEVSMGRA</sequence>
<evidence type="ECO:0000313" key="2">
    <source>
        <dbReference type="Proteomes" id="UP001165186"/>
    </source>
</evidence>
<dbReference type="Proteomes" id="UP001165186">
    <property type="component" value="Unassembled WGS sequence"/>
</dbReference>
<name>A0ACB5SMS3_9PEZI</name>
<organism evidence="1 2">
    <name type="scientific">Neofusicoccum parvum</name>
    <dbReference type="NCBI Taxonomy" id="310453"/>
    <lineage>
        <taxon>Eukaryota</taxon>
        <taxon>Fungi</taxon>
        <taxon>Dikarya</taxon>
        <taxon>Ascomycota</taxon>
        <taxon>Pezizomycotina</taxon>
        <taxon>Dothideomycetes</taxon>
        <taxon>Dothideomycetes incertae sedis</taxon>
        <taxon>Botryosphaeriales</taxon>
        <taxon>Botryosphaeriaceae</taxon>
        <taxon>Neofusicoccum</taxon>
    </lineage>
</organism>
<reference evidence="1" key="1">
    <citation type="submission" date="2024-09" db="EMBL/GenBank/DDBJ databases">
        <title>Draft Genome Sequences of Neofusicoccum parvum.</title>
        <authorList>
            <person name="Ashida A."/>
            <person name="Camagna M."/>
            <person name="Tanaka A."/>
            <person name="Takemoto D."/>
        </authorList>
    </citation>
    <scope>NUCLEOTIDE SEQUENCE</scope>
    <source>
        <strain evidence="1">PPO83</strain>
    </source>
</reference>
<gene>
    <name evidence="1" type="primary">g11627</name>
    <name evidence="1" type="ORF">NpPPO83_00011627</name>
</gene>
<proteinExistence type="predicted"/>
<accession>A0ACB5SMS3</accession>
<dbReference type="EMBL" id="BSXG01000148">
    <property type="protein sequence ID" value="GME48915.1"/>
    <property type="molecule type" value="Genomic_DNA"/>
</dbReference>
<protein>
    <submittedName>
        <fullName evidence="1">Uncharacterized protein</fullName>
    </submittedName>
</protein>
<comment type="caution">
    <text evidence="1">The sequence shown here is derived from an EMBL/GenBank/DDBJ whole genome shotgun (WGS) entry which is preliminary data.</text>
</comment>